<evidence type="ECO:0000259" key="1">
    <source>
        <dbReference type="PROSITE" id="PS51644"/>
    </source>
</evidence>
<keyword evidence="2" id="KW-0238">DNA-binding</keyword>
<dbReference type="KEGG" id="nsa:Nitsa_0597"/>
<proteinExistence type="predicted"/>
<dbReference type="Pfam" id="PF24389">
    <property type="entry name" value="ORC-CDC6-like"/>
    <property type="match status" value="1"/>
</dbReference>
<dbReference type="GO" id="GO:0003677">
    <property type="term" value="F:DNA binding"/>
    <property type="evidence" value="ECO:0007669"/>
    <property type="project" value="UniProtKB-KW"/>
</dbReference>
<evidence type="ECO:0000313" key="2">
    <source>
        <dbReference type="EMBL" id="ADV45865.1"/>
    </source>
</evidence>
<dbReference type="HOGENOM" id="CLU_311871_0_0_7"/>
<dbReference type="AlphaFoldDB" id="E6X162"/>
<keyword evidence="3" id="KW-1185">Reference proteome</keyword>
<dbReference type="RefSeq" id="WP_013553561.1">
    <property type="nucleotide sequence ID" value="NC_014935.1"/>
</dbReference>
<evidence type="ECO:0000313" key="3">
    <source>
        <dbReference type="Proteomes" id="UP000008633"/>
    </source>
</evidence>
<dbReference type="PROSITE" id="PS51644">
    <property type="entry name" value="HTH_OST"/>
    <property type="match status" value="1"/>
</dbReference>
<dbReference type="InterPro" id="IPR056955">
    <property type="entry name" value="ORC-CDC6-like"/>
</dbReference>
<reference evidence="3" key="2">
    <citation type="submission" date="2011-01" db="EMBL/GenBank/DDBJ databases">
        <title>The complete genome of Nitratifractor salsuginis DSM 16511.</title>
        <authorList>
            <consortium name="US DOE Joint Genome Institute (JGI-PGF)"/>
            <person name="Lucas S."/>
            <person name="Copeland A."/>
            <person name="Lapidus A."/>
            <person name="Bruce D."/>
            <person name="Goodwin L."/>
            <person name="Pitluck S."/>
            <person name="Kyrpides N."/>
            <person name="Mavromatis K."/>
            <person name="Ivanova N."/>
            <person name="Mikhailova N."/>
            <person name="Zeytun A."/>
            <person name="Detter J.C."/>
            <person name="Tapia R."/>
            <person name="Han C."/>
            <person name="Land M."/>
            <person name="Hauser L."/>
            <person name="Markowitz V."/>
            <person name="Cheng J.-F."/>
            <person name="Hugenholtz P."/>
            <person name="Woyke T."/>
            <person name="Wu D."/>
            <person name="Tindall B."/>
            <person name="Schuetze A."/>
            <person name="Brambilla E."/>
            <person name="Klenk H.-P."/>
            <person name="Eisen J.A."/>
        </authorList>
    </citation>
    <scope>NUCLEOTIDE SEQUENCE [LARGE SCALE GENOMIC DNA]</scope>
    <source>
        <strain evidence="3">DSM 16511 / JCM 12458 / E9I37-1</strain>
    </source>
</reference>
<dbReference type="eggNOG" id="COG1432">
    <property type="taxonomic scope" value="Bacteria"/>
</dbReference>
<sequence length="941" mass="108182">MNLPDNFFHHDAQGFFLPDSHSGINVENIGRKQNTLIEGIRGTGKTHVLKMIQRNRLEQFGENRILPVYLSVAKISEHAKKDPDIFRMYLYGNLVREAISIANINKESLQPNKTLLKKSFHSITRMFGISANEPFDRVLDKINVLSDQLFDEFEFGLLGKYINKEQAREISLSKGGNIKAGVSLVGNNVDSSLSENKILQNTERSQEGVAFLGKKLSHNDAVDFLITFLKQLQVILDLDYTLLLIDECSEAPKNAQIEIFRLLKTIRGADSLLPESGSSCAYFVASVYPKSHTYYPTIKNDGFNFEPGHDFTTNYLQWDVTDNIGYEQFFKDMLINRAKSLLGYSGTIDQFIHELFDKKDTFLLAIYSSHGIPRRFWEILKRAYYNGNGKIRYNNISNTILGIAQEQLIDHNLLSEKEQDFIQYQARRLNSQNAEIRRINRRSRRSKPQNIFFEINRNNSNNIQSIIMVGAMHDMKRIRAKKNKSIAKPLYALDIAIAFSLKSIPEGEFIEFLKNELHRNATTNFTNALSVLSKHFIESSQEEIEELATSLDSENDMIVGAEEGINKEEYYGTIEEVTKYSGIILPDDEEKEAVFQISNIGEADRKYIQIGDRVIFNSSWVDGTRVATNIRKINVYKAEGTITKIFKDLFGTITILEDGTEAFFLLKDADEKLEKGDFVEFSIEETNTNKRKAYNIRLKDTVRYAEIPKKEIVAYIYSIIDNSDNPVSLADLGNRIINKYGDIVRLSHWFGHKKLMHFIASLDLKDLHIDNSSGPGYISYKKIKNNSVKIGKQGDGFILFTDHEKLINKLSNEIGIPKLSREEYKKIFRLLKELIDEEGYTFNYTAKRLRDVARKNNIRLNRVGSNFILRGIVYAGHWFEQPEDTKKLQQAFYKNTVSLIEQNNFLLDEHDSELLKDIFDIKDMKKKKLRKGIRIIKKANG</sequence>
<reference evidence="2 3" key="1">
    <citation type="journal article" date="2011" name="Stand. Genomic Sci.">
        <title>Complete genome sequence of Nitratifractor salsuginis type strain (E9I37-1).</title>
        <authorList>
            <person name="Anderson I."/>
            <person name="Sikorski J."/>
            <person name="Zeytun A."/>
            <person name="Nolan M."/>
            <person name="Lapidus A."/>
            <person name="Lucas S."/>
            <person name="Hammon N."/>
            <person name="Deshpande S."/>
            <person name="Cheng J.F."/>
            <person name="Tapia R."/>
            <person name="Han C."/>
            <person name="Goodwin L."/>
            <person name="Pitluck S."/>
            <person name="Liolios K."/>
            <person name="Pagani I."/>
            <person name="Ivanova N."/>
            <person name="Huntemann M."/>
            <person name="Mavromatis K."/>
            <person name="Ovchinikova G."/>
            <person name="Pati A."/>
            <person name="Chen A."/>
            <person name="Palaniappan K."/>
            <person name="Land M."/>
            <person name="Hauser L."/>
            <person name="Brambilla E.M."/>
            <person name="Ngatchou-Djao O.D."/>
            <person name="Rohde M."/>
            <person name="Tindall B.J."/>
            <person name="Goker M."/>
            <person name="Detter J.C."/>
            <person name="Woyke T."/>
            <person name="Bristow J."/>
            <person name="Eisen J.A."/>
            <person name="Markowitz V."/>
            <person name="Hugenholtz P."/>
            <person name="Klenk H.P."/>
            <person name="Kyrpides N.C."/>
        </authorList>
    </citation>
    <scope>NUCLEOTIDE SEQUENCE [LARGE SCALE GENOMIC DNA]</scope>
    <source>
        <strain evidence="3">DSM 16511 / JCM 12458 / E9I37-1</strain>
    </source>
</reference>
<dbReference type="EMBL" id="CP002452">
    <property type="protein sequence ID" value="ADV45865.1"/>
    <property type="molecule type" value="Genomic_DNA"/>
</dbReference>
<feature type="domain" description="HTH OST-type" evidence="1">
    <location>
        <begin position="708"/>
        <end position="782"/>
    </location>
</feature>
<dbReference type="Proteomes" id="UP000008633">
    <property type="component" value="Chromosome"/>
</dbReference>
<organism evidence="2 3">
    <name type="scientific">Nitratifractor salsuginis (strain DSM 16511 / JCM 12458 / E9I37-1)</name>
    <dbReference type="NCBI Taxonomy" id="749222"/>
    <lineage>
        <taxon>Bacteria</taxon>
        <taxon>Pseudomonadati</taxon>
        <taxon>Campylobacterota</taxon>
        <taxon>Epsilonproteobacteria</taxon>
        <taxon>Campylobacterales</taxon>
        <taxon>Sulfurovaceae</taxon>
        <taxon>Nitratifractor</taxon>
    </lineage>
</organism>
<dbReference type="STRING" id="749222.Nitsa_0597"/>
<gene>
    <name evidence="2" type="ordered locus">Nitsa_0597</name>
</gene>
<dbReference type="OrthoDB" id="9783963at2"/>
<dbReference type="SUPFAM" id="SSF52540">
    <property type="entry name" value="P-loop containing nucleoside triphosphate hydrolases"/>
    <property type="match status" value="1"/>
</dbReference>
<dbReference type="InterPro" id="IPR012340">
    <property type="entry name" value="NA-bd_OB-fold"/>
</dbReference>
<dbReference type="Gene3D" id="2.40.50.140">
    <property type="entry name" value="Nucleic acid-binding proteins"/>
    <property type="match status" value="2"/>
</dbReference>
<dbReference type="InterPro" id="IPR027417">
    <property type="entry name" value="P-loop_NTPase"/>
</dbReference>
<name>E6X162_NITSE</name>
<protein>
    <submittedName>
        <fullName evidence="2">Cold-shock protein DNA-binding protein</fullName>
    </submittedName>
</protein>
<dbReference type="InterPro" id="IPR025605">
    <property type="entry name" value="OST-HTH/LOTUS_dom"/>
</dbReference>
<accession>E6X162</accession>